<feature type="transmembrane region" description="Helical" evidence="12">
    <location>
        <begin position="218"/>
        <end position="236"/>
    </location>
</feature>
<evidence type="ECO:0000256" key="3">
    <source>
        <dbReference type="ARBA" id="ARBA00022475"/>
    </source>
</evidence>
<evidence type="ECO:0000256" key="10">
    <source>
        <dbReference type="ARBA" id="ARBA00023136"/>
    </source>
</evidence>
<dbReference type="PROSITE" id="PS51098">
    <property type="entry name" value="PTS_EIIB_TYPE_1"/>
    <property type="match status" value="1"/>
</dbReference>
<dbReference type="GO" id="GO:0090589">
    <property type="term" value="F:protein-phosphocysteine-trehalose phosphotransferase system transporter activity"/>
    <property type="evidence" value="ECO:0007669"/>
    <property type="project" value="TreeGrafter"/>
</dbReference>
<reference evidence="15 16" key="1">
    <citation type="journal article" date="2015" name="Genome Announc.">
        <title>Expanding the biotechnology potential of lactobacilli through comparative genomics of 213 strains and associated genera.</title>
        <authorList>
            <person name="Sun Z."/>
            <person name="Harris H.M."/>
            <person name="McCann A."/>
            <person name="Guo C."/>
            <person name="Argimon S."/>
            <person name="Zhang W."/>
            <person name="Yang X."/>
            <person name="Jeffery I.B."/>
            <person name="Cooney J.C."/>
            <person name="Kagawa T.F."/>
            <person name="Liu W."/>
            <person name="Song Y."/>
            <person name="Salvetti E."/>
            <person name="Wrobel A."/>
            <person name="Rasinkangas P."/>
            <person name="Parkhill J."/>
            <person name="Rea M.C."/>
            <person name="O'Sullivan O."/>
            <person name="Ritari J."/>
            <person name="Douillard F.P."/>
            <person name="Paul Ross R."/>
            <person name="Yang R."/>
            <person name="Briner A.E."/>
            <person name="Felis G.E."/>
            <person name="de Vos W.M."/>
            <person name="Barrangou R."/>
            <person name="Klaenhammer T.R."/>
            <person name="Caufield P.W."/>
            <person name="Cui Y."/>
            <person name="Zhang H."/>
            <person name="O'Toole P.W."/>
        </authorList>
    </citation>
    <scope>NUCLEOTIDE SEQUENCE [LARGE SCALE GENOMIC DNA]</scope>
    <source>
        <strain evidence="15 16">DSM 17757</strain>
    </source>
</reference>
<dbReference type="PANTHER" id="PTHR30175">
    <property type="entry name" value="PHOSPHOTRANSFERASE SYSTEM TRANSPORT PROTEIN"/>
    <property type="match status" value="1"/>
</dbReference>
<dbReference type="FunFam" id="3.30.1360.60:FF:000001">
    <property type="entry name" value="PTS system glucose-specific IIBC component PtsG"/>
    <property type="match status" value="1"/>
</dbReference>
<evidence type="ECO:0000313" key="16">
    <source>
        <dbReference type="Proteomes" id="UP000051568"/>
    </source>
</evidence>
<dbReference type="PROSITE" id="PS01035">
    <property type="entry name" value="PTS_EIIB_TYPE_1_CYS"/>
    <property type="match status" value="1"/>
</dbReference>
<evidence type="ECO:0000256" key="4">
    <source>
        <dbReference type="ARBA" id="ARBA00022597"/>
    </source>
</evidence>
<dbReference type="SUPFAM" id="SSF55604">
    <property type="entry name" value="Glucose permease domain IIB"/>
    <property type="match status" value="1"/>
</dbReference>
<feature type="domain" description="PTS EIIC type-1" evidence="14">
    <location>
        <begin position="109"/>
        <end position="469"/>
    </location>
</feature>
<feature type="domain" description="PTS EIIB type-1" evidence="13">
    <location>
        <begin position="8"/>
        <end position="90"/>
    </location>
</feature>
<evidence type="ECO:0000256" key="2">
    <source>
        <dbReference type="ARBA" id="ARBA00022448"/>
    </source>
</evidence>
<evidence type="ECO:0000256" key="6">
    <source>
        <dbReference type="ARBA" id="ARBA00022683"/>
    </source>
</evidence>
<protein>
    <submittedName>
        <fullName evidence="15">PTS system beta-glucosides-specific iiABC component</fullName>
    </submittedName>
</protein>
<dbReference type="Gene3D" id="3.30.1360.60">
    <property type="entry name" value="Glucose permease domain IIB"/>
    <property type="match status" value="1"/>
</dbReference>
<feature type="transmembrane region" description="Helical" evidence="12">
    <location>
        <begin position="279"/>
        <end position="303"/>
    </location>
</feature>
<keyword evidence="2" id="KW-0813">Transport</keyword>
<dbReference type="Pfam" id="PF00367">
    <property type="entry name" value="PTS_EIIB"/>
    <property type="match status" value="1"/>
</dbReference>
<keyword evidence="4" id="KW-0762">Sugar transport</keyword>
<evidence type="ECO:0000256" key="9">
    <source>
        <dbReference type="ARBA" id="ARBA00022989"/>
    </source>
</evidence>
<dbReference type="PROSITE" id="PS51103">
    <property type="entry name" value="PTS_EIIC_TYPE_1"/>
    <property type="match status" value="1"/>
</dbReference>
<evidence type="ECO:0000259" key="13">
    <source>
        <dbReference type="PROSITE" id="PS51098"/>
    </source>
</evidence>
<dbReference type="GO" id="GO:0016301">
    <property type="term" value="F:kinase activity"/>
    <property type="evidence" value="ECO:0007669"/>
    <property type="project" value="UniProtKB-KW"/>
</dbReference>
<dbReference type="InterPro" id="IPR013013">
    <property type="entry name" value="PTS_EIIC_1"/>
</dbReference>
<evidence type="ECO:0000256" key="8">
    <source>
        <dbReference type="ARBA" id="ARBA00022777"/>
    </source>
</evidence>
<evidence type="ECO:0000256" key="1">
    <source>
        <dbReference type="ARBA" id="ARBA00004651"/>
    </source>
</evidence>
<evidence type="ECO:0000256" key="5">
    <source>
        <dbReference type="ARBA" id="ARBA00022679"/>
    </source>
</evidence>
<keyword evidence="9 12" id="KW-1133">Transmembrane helix</keyword>
<keyword evidence="8" id="KW-0418">Kinase</keyword>
<feature type="transmembrane region" description="Helical" evidence="12">
    <location>
        <begin position="147"/>
        <end position="168"/>
    </location>
</feature>
<dbReference type="InterPro" id="IPR003352">
    <property type="entry name" value="PTS_EIIC"/>
</dbReference>
<feature type="transmembrane region" description="Helical" evidence="12">
    <location>
        <begin position="248"/>
        <end position="273"/>
    </location>
</feature>
<dbReference type="GO" id="GO:0005886">
    <property type="term" value="C:plasma membrane"/>
    <property type="evidence" value="ECO:0007669"/>
    <property type="project" value="UniProtKB-SubCell"/>
</dbReference>
<dbReference type="Proteomes" id="UP000051568">
    <property type="component" value="Unassembled WGS sequence"/>
</dbReference>
<keyword evidence="10 12" id="KW-0472">Membrane</keyword>
<comment type="caution">
    <text evidence="15">The sequence shown here is derived from an EMBL/GenBank/DDBJ whole genome shotgun (WGS) entry which is preliminary data.</text>
</comment>
<keyword evidence="5" id="KW-0808">Transferase</keyword>
<keyword evidence="7 12" id="KW-0812">Transmembrane</keyword>
<dbReference type="InterPro" id="IPR050558">
    <property type="entry name" value="PTS_Sugar-Specific_Components"/>
</dbReference>
<feature type="transmembrane region" description="Helical" evidence="12">
    <location>
        <begin position="389"/>
        <end position="411"/>
    </location>
</feature>
<feature type="active site" description="Phosphocysteine intermediate; for EIIB activity" evidence="11">
    <location>
        <position position="30"/>
    </location>
</feature>
<keyword evidence="16" id="KW-1185">Reference proteome</keyword>
<dbReference type="EMBL" id="JQBR01000005">
    <property type="protein sequence ID" value="KRN66289.1"/>
    <property type="molecule type" value="Genomic_DNA"/>
</dbReference>
<evidence type="ECO:0000256" key="7">
    <source>
        <dbReference type="ARBA" id="ARBA00022692"/>
    </source>
</evidence>
<accession>A0A0R2IMP3</accession>
<gene>
    <name evidence="15" type="ORF">IV80_GL001539</name>
</gene>
<name>A0A0R2IMP3_9LACO</name>
<dbReference type="InterPro" id="IPR018113">
    <property type="entry name" value="PTrfase_EIIB_Cys"/>
</dbReference>
<dbReference type="STRING" id="319652.IV80_GL001539"/>
<comment type="subcellular location">
    <subcellularLocation>
        <location evidence="1">Cell membrane</location>
        <topology evidence="1">Multi-pass membrane protein</topology>
    </subcellularLocation>
</comment>
<dbReference type="CDD" id="cd00212">
    <property type="entry name" value="PTS_IIB_glc"/>
    <property type="match status" value="1"/>
</dbReference>
<evidence type="ECO:0000256" key="11">
    <source>
        <dbReference type="PROSITE-ProRule" id="PRU00421"/>
    </source>
</evidence>
<organism evidence="15 16">
    <name type="scientific">Pediococcus cellicola</name>
    <dbReference type="NCBI Taxonomy" id="319652"/>
    <lineage>
        <taxon>Bacteria</taxon>
        <taxon>Bacillati</taxon>
        <taxon>Bacillota</taxon>
        <taxon>Bacilli</taxon>
        <taxon>Lactobacillales</taxon>
        <taxon>Lactobacillaceae</taxon>
        <taxon>Pediococcus</taxon>
    </lineage>
</organism>
<dbReference type="InterPro" id="IPR001996">
    <property type="entry name" value="PTS_IIB_1"/>
</dbReference>
<dbReference type="RefSeq" id="WP_083490534.1">
    <property type="nucleotide sequence ID" value="NZ_BJVH01000005.1"/>
</dbReference>
<sequence length="480" mass="51457">MAKKEKYEDISTHVVDLLGGKDNIVFFTHCVTRLRFNVKDKTRVNQDEIEKLDKVIGAQWSGEQFQIIVGQDVGTAYKEVLAHNDLTGSGEVPADDVPKKKFSFNSVLDAIAGSITPLIPLLIGGGMFKVLLLVLTMFGVLTTKSPSYVMLNAVGDAAFYFLPVFVGATAAKKFGMNQGLGMLIGAMLIDPNFVTAVSSGHTLSLVGVPVYATTYGNMIFPSILAVFVASYVEHFFTRWIPDSLKSLVVPFFTLLVMVPLTFWLLAPAGAFLGTYLTKFILWLYGTAGFIAVAVLAAAFPWIVMTGMHTAFAPYAVQTFATTGTEPLVTIANFVSNLDQGAASLAVGLKTHHNEKLRSTAISCAITAILAGVTEPAMFGVNLKLKTPMYGAMIGSFFGGGFAGFMGVKAYAMAGSAGLFGTPVFIGSTIMTFVWAIVGMIIGMVITFIATMILYKELPVDATQKVKKNKKTAVNAEPITD</sequence>
<proteinExistence type="predicted"/>
<dbReference type="PATRIC" id="fig|319652.3.peg.1559"/>
<dbReference type="GO" id="GO:0009401">
    <property type="term" value="P:phosphoenolpyruvate-dependent sugar phosphotransferase system"/>
    <property type="evidence" value="ECO:0007669"/>
    <property type="project" value="UniProtKB-KW"/>
</dbReference>
<evidence type="ECO:0000259" key="14">
    <source>
        <dbReference type="PROSITE" id="PS51103"/>
    </source>
</evidence>
<dbReference type="OrthoDB" id="9769191at2"/>
<feature type="transmembrane region" description="Helical" evidence="12">
    <location>
        <begin position="431"/>
        <end position="454"/>
    </location>
</feature>
<dbReference type="Pfam" id="PF02378">
    <property type="entry name" value="PTS_EIIC"/>
    <property type="match status" value="1"/>
</dbReference>
<feature type="transmembrane region" description="Helical" evidence="12">
    <location>
        <begin position="118"/>
        <end position="141"/>
    </location>
</feature>
<keyword evidence="6" id="KW-0598">Phosphotransferase system</keyword>
<dbReference type="GO" id="GO:0008982">
    <property type="term" value="F:protein-N(PI)-phosphohistidine-sugar phosphotransferase activity"/>
    <property type="evidence" value="ECO:0007669"/>
    <property type="project" value="InterPro"/>
</dbReference>
<dbReference type="InterPro" id="IPR036878">
    <property type="entry name" value="Glu_permease_IIB"/>
</dbReference>
<keyword evidence="3" id="KW-1003">Cell membrane</keyword>
<evidence type="ECO:0000256" key="12">
    <source>
        <dbReference type="SAM" id="Phobius"/>
    </source>
</evidence>
<dbReference type="PANTHER" id="PTHR30175:SF1">
    <property type="entry name" value="PTS SYSTEM ARBUTIN-, CELLOBIOSE-, AND SALICIN-SPECIFIC EIIBC COMPONENT-RELATED"/>
    <property type="match status" value="1"/>
</dbReference>
<evidence type="ECO:0000313" key="15">
    <source>
        <dbReference type="EMBL" id="KRN66289.1"/>
    </source>
</evidence>
<dbReference type="GO" id="GO:0015771">
    <property type="term" value="P:trehalose transport"/>
    <property type="evidence" value="ECO:0007669"/>
    <property type="project" value="TreeGrafter"/>
</dbReference>
<dbReference type="AlphaFoldDB" id="A0A0R2IMP3"/>